<name>A0ABV9A448_9ACTN</name>
<dbReference type="PANTHER" id="PTHR33744">
    <property type="entry name" value="CARBOHYDRATE DIACID REGULATOR"/>
    <property type="match status" value="1"/>
</dbReference>
<comment type="caution">
    <text evidence="2">The sequence shown here is derived from an EMBL/GenBank/DDBJ whole genome shotgun (WGS) entry which is preliminary data.</text>
</comment>
<dbReference type="InterPro" id="IPR051448">
    <property type="entry name" value="CdaR-like_regulators"/>
</dbReference>
<dbReference type="InterPro" id="IPR042070">
    <property type="entry name" value="PucR_C-HTH_sf"/>
</dbReference>
<keyword evidence="3" id="KW-1185">Reference proteome</keyword>
<sequence>MAAFQPVTRHQKCCDSPPRAHAVRRLQHDAAGLARQVLDEHHLPASAAHLAVSDVAEDVALWLSVLAGDITGTDAARRFRRRGRSHCGRRVPLEDAVLLQHVCARLIDGAGIGAPQGEFTRVLAMATTAIAAGYRDVRLESSAPVDEFEQTVKTLSGVSSHGTGTVELPADVATPLRWCLATVRLPDARPALGRFRAANPHALAAVADSRVICYSRERPTVPGGFPAHGLARVDDDAAHAARHAMASAGLAHHYGLDQVKVQQILPIIGALEQDPARREAFIDACLGPLRTSDRHRHLLDTLRAYLAHGLRTTPAARSLYVHRHTFTYRLRSIRRLTGLDLAHPLHRLRAELALLLLSVQRGAEAGRGLGG</sequence>
<gene>
    <name evidence="2" type="ORF">ACFPA8_09540</name>
</gene>
<feature type="domain" description="PucR C-terminal helix-turn-helix" evidence="1">
    <location>
        <begin position="298"/>
        <end position="355"/>
    </location>
</feature>
<dbReference type="Gene3D" id="1.10.10.2840">
    <property type="entry name" value="PucR C-terminal helix-turn-helix domain"/>
    <property type="match status" value="1"/>
</dbReference>
<dbReference type="RefSeq" id="WP_386445299.1">
    <property type="nucleotide sequence ID" value="NZ_JBHSFH010000005.1"/>
</dbReference>
<accession>A0ABV9A448</accession>
<organism evidence="2 3">
    <name type="scientific">Streptomyces ovatisporus</name>
    <dbReference type="NCBI Taxonomy" id="1128682"/>
    <lineage>
        <taxon>Bacteria</taxon>
        <taxon>Bacillati</taxon>
        <taxon>Actinomycetota</taxon>
        <taxon>Actinomycetes</taxon>
        <taxon>Kitasatosporales</taxon>
        <taxon>Streptomycetaceae</taxon>
        <taxon>Streptomyces</taxon>
    </lineage>
</organism>
<reference evidence="3" key="1">
    <citation type="journal article" date="2019" name="Int. J. Syst. Evol. Microbiol.">
        <title>The Global Catalogue of Microorganisms (GCM) 10K type strain sequencing project: providing services to taxonomists for standard genome sequencing and annotation.</title>
        <authorList>
            <consortium name="The Broad Institute Genomics Platform"/>
            <consortium name="The Broad Institute Genome Sequencing Center for Infectious Disease"/>
            <person name="Wu L."/>
            <person name="Ma J."/>
        </authorList>
    </citation>
    <scope>NUCLEOTIDE SEQUENCE [LARGE SCALE GENOMIC DNA]</scope>
    <source>
        <strain evidence="3">CGMCC 4.7357</strain>
    </source>
</reference>
<protein>
    <submittedName>
        <fullName evidence="2">PucR family transcriptional regulator</fullName>
    </submittedName>
</protein>
<evidence type="ECO:0000313" key="3">
    <source>
        <dbReference type="Proteomes" id="UP001595997"/>
    </source>
</evidence>
<evidence type="ECO:0000313" key="2">
    <source>
        <dbReference type="EMBL" id="MFC4494374.1"/>
    </source>
</evidence>
<evidence type="ECO:0000259" key="1">
    <source>
        <dbReference type="Pfam" id="PF13556"/>
    </source>
</evidence>
<proteinExistence type="predicted"/>
<dbReference type="EMBL" id="JBHSFH010000005">
    <property type="protein sequence ID" value="MFC4494374.1"/>
    <property type="molecule type" value="Genomic_DNA"/>
</dbReference>
<dbReference type="InterPro" id="IPR025736">
    <property type="entry name" value="PucR_C-HTH_dom"/>
</dbReference>
<dbReference type="Pfam" id="PF13556">
    <property type="entry name" value="HTH_30"/>
    <property type="match status" value="1"/>
</dbReference>
<dbReference type="Proteomes" id="UP001595997">
    <property type="component" value="Unassembled WGS sequence"/>
</dbReference>
<dbReference type="PANTHER" id="PTHR33744:SF1">
    <property type="entry name" value="DNA-BINDING TRANSCRIPTIONAL ACTIVATOR ADER"/>
    <property type="match status" value="1"/>
</dbReference>